<accession>A0A164EZV6</accession>
<evidence type="ECO:0008006" key="4">
    <source>
        <dbReference type="Google" id="ProtNLM"/>
    </source>
</evidence>
<dbReference type="EMBL" id="LWCI01000007">
    <property type="protein sequence ID" value="KZS68154.1"/>
    <property type="molecule type" value="Genomic_DNA"/>
</dbReference>
<keyword evidence="3" id="KW-1185">Reference proteome</keyword>
<proteinExistence type="predicted"/>
<evidence type="ECO:0000313" key="3">
    <source>
        <dbReference type="Proteomes" id="UP000077342"/>
    </source>
</evidence>
<sequence length="175" mass="17695">MTTNHPPAQQLPPYPTYPPTRSRIWPVVALSVLATLLGAAALIVALTRPTTSGTSASSATSAPPTYTSAEVAAAHQKLCEVYKLAARQVQIETNGTNPALAAAAGVNGAVMLIQAVDGAPALSPGDRAAALALAEAYTSTNAMGSYLGRDDPALQAAIDDVIAKDARMKAVCGAG</sequence>
<organism evidence="2 3">
    <name type="scientific">Mycobacterium ostraviense</name>
    <dbReference type="NCBI Taxonomy" id="2738409"/>
    <lineage>
        <taxon>Bacteria</taxon>
        <taxon>Bacillati</taxon>
        <taxon>Actinomycetota</taxon>
        <taxon>Actinomycetes</taxon>
        <taxon>Mycobacteriales</taxon>
        <taxon>Mycobacteriaceae</taxon>
        <taxon>Mycobacterium</taxon>
    </lineage>
</organism>
<feature type="transmembrane region" description="Helical" evidence="1">
    <location>
        <begin position="24"/>
        <end position="46"/>
    </location>
</feature>
<keyword evidence="1" id="KW-0472">Membrane</keyword>
<dbReference type="AlphaFoldDB" id="A0A164EZV6"/>
<keyword evidence="1" id="KW-1133">Transmembrane helix</keyword>
<protein>
    <recommendedName>
        <fullName evidence="4">Alanine and proline rich membrane protein</fullName>
    </recommendedName>
</protein>
<keyword evidence="1" id="KW-0812">Transmembrane</keyword>
<evidence type="ECO:0000313" key="2">
    <source>
        <dbReference type="EMBL" id="KZS68154.1"/>
    </source>
</evidence>
<comment type="caution">
    <text evidence="2">The sequence shown here is derived from an EMBL/GenBank/DDBJ whole genome shotgun (WGS) entry which is preliminary data.</text>
</comment>
<name>A0A164EZV6_9MYCO</name>
<reference evidence="3" key="1">
    <citation type="submission" date="2016-04" db="EMBL/GenBank/DDBJ databases">
        <authorList>
            <person name="Strapagiel D."/>
            <person name="Borowka P."/>
            <person name="Marciniak B."/>
            <person name="Bakula Z."/>
            <person name="Van Ingen J."/>
            <person name="Safianowska A."/>
            <person name="Dziadek J."/>
            <person name="Jagielski T."/>
        </authorList>
    </citation>
    <scope>NUCLEOTIDE SEQUENCE [LARGE SCALE GENOMIC DNA]</scope>
    <source>
        <strain evidence="3">1010001458</strain>
    </source>
</reference>
<dbReference type="RefSeq" id="WP_075509076.1">
    <property type="nucleotide sequence ID" value="NZ_LWCI01000007.1"/>
</dbReference>
<dbReference type="Proteomes" id="UP000077342">
    <property type="component" value="Unassembled WGS sequence"/>
</dbReference>
<evidence type="ECO:0000256" key="1">
    <source>
        <dbReference type="SAM" id="Phobius"/>
    </source>
</evidence>
<gene>
    <name evidence="2" type="ORF">A4G28_01915</name>
</gene>